<organism evidence="2 3">
    <name type="scientific">Elsinoe australis</name>
    <dbReference type="NCBI Taxonomy" id="40998"/>
    <lineage>
        <taxon>Eukaryota</taxon>
        <taxon>Fungi</taxon>
        <taxon>Dikarya</taxon>
        <taxon>Ascomycota</taxon>
        <taxon>Pezizomycotina</taxon>
        <taxon>Dothideomycetes</taxon>
        <taxon>Dothideomycetidae</taxon>
        <taxon>Myriangiales</taxon>
        <taxon>Elsinoaceae</taxon>
        <taxon>Elsinoe</taxon>
    </lineage>
</organism>
<feature type="region of interest" description="Disordered" evidence="1">
    <location>
        <begin position="72"/>
        <end position="568"/>
    </location>
</feature>
<feature type="compositionally biased region" description="Polar residues" evidence="1">
    <location>
        <begin position="195"/>
        <end position="204"/>
    </location>
</feature>
<dbReference type="Proteomes" id="UP000308133">
    <property type="component" value="Unassembled WGS sequence"/>
</dbReference>
<feature type="region of interest" description="Disordered" evidence="1">
    <location>
        <begin position="790"/>
        <end position="859"/>
    </location>
</feature>
<evidence type="ECO:0000313" key="2">
    <source>
        <dbReference type="EMBL" id="TKX25266.1"/>
    </source>
</evidence>
<feature type="region of interest" description="Disordered" evidence="1">
    <location>
        <begin position="652"/>
        <end position="674"/>
    </location>
</feature>
<feature type="compositionally biased region" description="Basic and acidic residues" evidence="1">
    <location>
        <begin position="819"/>
        <end position="836"/>
    </location>
</feature>
<accession>A0A4U7B8W3</accession>
<protein>
    <submittedName>
        <fullName evidence="2">Uncharacterized protein</fullName>
    </submittedName>
</protein>
<feature type="compositionally biased region" description="Polar residues" evidence="1">
    <location>
        <begin position="350"/>
        <end position="361"/>
    </location>
</feature>
<feature type="compositionally biased region" description="Polar residues" evidence="1">
    <location>
        <begin position="462"/>
        <end position="471"/>
    </location>
</feature>
<dbReference type="EMBL" id="PTQR01000030">
    <property type="protein sequence ID" value="TKX25266.1"/>
    <property type="molecule type" value="Genomic_DNA"/>
</dbReference>
<feature type="compositionally biased region" description="Polar residues" evidence="1">
    <location>
        <begin position="317"/>
        <end position="329"/>
    </location>
</feature>
<feature type="compositionally biased region" description="Polar residues" evidence="1">
    <location>
        <begin position="243"/>
        <end position="253"/>
    </location>
</feature>
<feature type="compositionally biased region" description="Polar residues" evidence="1">
    <location>
        <begin position="139"/>
        <end position="151"/>
    </location>
</feature>
<feature type="compositionally biased region" description="Low complexity" evidence="1">
    <location>
        <begin position="205"/>
        <end position="216"/>
    </location>
</feature>
<evidence type="ECO:0000256" key="1">
    <source>
        <dbReference type="SAM" id="MobiDB-lite"/>
    </source>
</evidence>
<feature type="compositionally biased region" description="Polar residues" evidence="1">
    <location>
        <begin position="795"/>
        <end position="809"/>
    </location>
</feature>
<reference evidence="2 3" key="1">
    <citation type="submission" date="2018-02" db="EMBL/GenBank/DDBJ databases">
        <title>Draft genome sequences of Elsinoe sp., causing black scab on jojoba.</title>
        <authorList>
            <person name="Stodart B."/>
            <person name="Jeffress S."/>
            <person name="Ash G."/>
            <person name="Arun Chinnappa K."/>
        </authorList>
    </citation>
    <scope>NUCLEOTIDE SEQUENCE [LARGE SCALE GENOMIC DNA]</scope>
    <source>
        <strain evidence="2 3">Hillstone_2</strain>
    </source>
</reference>
<feature type="compositionally biased region" description="Basic and acidic residues" evidence="1">
    <location>
        <begin position="363"/>
        <end position="379"/>
    </location>
</feature>
<feature type="compositionally biased region" description="Acidic residues" evidence="1">
    <location>
        <begin position="259"/>
        <end position="292"/>
    </location>
</feature>
<evidence type="ECO:0000313" key="3">
    <source>
        <dbReference type="Proteomes" id="UP000308133"/>
    </source>
</evidence>
<proteinExistence type="predicted"/>
<sequence>MLASSLMRDNSFSHFRTEEIDLSQDYQTPPPSCQSGHIHRSDSYFVAASSLADGGTQLLPDEAQESFAHSLEGIPETPPTKTQLEMPYSKISQQQASIGKLPKVNLLRKGPATPTLSDDLDIPEDEEESPPKKRRAVQPRQSQAQASQNTKIGRGRPPKARTIAKAITQTDADYKASAGQMKSASVRSTRRSARLTKTQTQSSQPRPAMKMPARPRLTNDNNHQAGIRNGVSKSRKAPIKPSMKSSLGSSQDRPITVEDSPEQESSVEEEEEAEDEEEEEEEEEGEEEDDMAEQQVPQSATNPSLKRRPQTREEPSHQTLPSETSTTHNYAGGAGGQSVAATQHEHRPSNDVQSFLSNMLPESSRKEFAQKSKSRENKGARTASGSSQTVDKNGSPLLRQPDLKQPSSRVNKKTQVETWDDNSHKLLDIDDTAWITSPHQDVKSHGEDNRASGVTQEVKPAQRQSVRPSHTAQDKTHVVQGGSHTTQGAPLHSPPAHGTGKESQPKDGAFPTHSLKKRQIPKQHTTPRPTDMVDLQPVEPAERQGEAAKNVRPLKNTPKGVKAPQLSRQTFPSIFTVPDQQMLPSPDQTGQLAHAPQKDCIEAVAIRPMIPIFQSMSANQEPQKLLPHDAQQQPAAKSTIEAPGIVKRPNVTTHLGCQEQPQKRPRTDQEGTNLSHQIEISKKSVDAISKSPAKRVIFQGEITGSGISAQPFDDAVISTRGSKSLDRTQITSHLLGTTTFPNSDTTGSYQTNEIPGQDHLANWVAPVERNEAAAPESPPNVNLRETAKAVMETSEVPSKSNSHQRTTKSGSRRSIHSRTRSDRNDYPEVRSKIHSDSDDDSSDSSDPSESGSTTLVEEDQRQWLENLPPHQKSVYEKLTQVSEELTRNLISREEAIYAIVKKFQRDGSELIDAMHKDQNNAVMVYEQVAISARERVASALTSVLKEVSGNAALGGQVQNRQAKVAPATEQAKGKVSALLKAYT</sequence>
<feature type="compositionally biased region" description="Polar residues" evidence="1">
    <location>
        <begin position="383"/>
        <end position="392"/>
    </location>
</feature>
<feature type="compositionally biased region" description="Basic and acidic residues" evidence="1">
    <location>
        <begin position="440"/>
        <end position="450"/>
    </location>
</feature>
<comment type="caution">
    <text evidence="2">The sequence shown here is derived from an EMBL/GenBank/DDBJ whole genome shotgun (WGS) entry which is preliminary data.</text>
</comment>
<feature type="compositionally biased region" description="Acidic residues" evidence="1">
    <location>
        <begin position="118"/>
        <end position="128"/>
    </location>
</feature>
<feature type="compositionally biased region" description="Polar residues" evidence="1">
    <location>
        <begin position="295"/>
        <end position="304"/>
    </location>
</feature>
<dbReference type="AlphaFoldDB" id="A0A4U7B8W3"/>
<gene>
    <name evidence="2" type="ORF">C1H76_2499</name>
</gene>
<name>A0A4U7B8W3_9PEZI</name>